<accession>A0A182UXR6</accession>
<dbReference type="Pfam" id="PF00076">
    <property type="entry name" value="RRM_1"/>
    <property type="match status" value="1"/>
</dbReference>
<evidence type="ECO:0000259" key="5">
    <source>
        <dbReference type="PROSITE" id="PS50102"/>
    </source>
</evidence>
<dbReference type="Gene3D" id="3.30.70.330">
    <property type="match status" value="1"/>
</dbReference>
<sequence length="748" mass="81358">MLCIGFPARNCVLPSLLGGFATSSAPFFSAHTSVCHSRLRRNMSFSFNPLGPGLHPMHPLLSGGGGFLTTQQLGAPPPTPANAALLAGINNKPLEFKLKPVQNGSGAAPMELETVAEREAIKDHGGNALAAMEKAREESISKKMLEELHKQHQTAQLQHANGGELVFNQLLQQHQSAAAAAHHHHGFMMMPGVMNMVDGTSLISMQPFQMMAPGAELSSALGGTAATAQSVAGGGGSGGVPSATAPSAATNAEKPPATAKEIIYCKSCTLFPPNPNAPAPKTIERPPGCRTVFVGGLPAGMTEEVMREIFERCGEITTLRLSKKNFCHIRYVYEASVDSAIYLSGYRVKIGSNFTYGGGGSAEPKEPPIFGVLHVDYAQARDDQYEYECKQRKLQREKRHRERLEEDRFRSLSPQPVVHYTEHEAGSVAERLKNDETFAKAVQTLVTWLERGDCSKKNANNFYSMIQSTNSHVRRLLSEKSVCDEELKRAREQYRRQTKGMLAQCKYTLGDHAVDTDRGTADSAAEHQSLHDSELKMKILHIEVLQETIRNLQTQLLENKAKETERQNRICELEDELKDANVKQLLLKTKIATSKAAASSAASVSSSGKGGDSESEECPAVHLPDGAPLATPVEMVSKATETAAADGPTVPVVPNEREAKMLAFASTFLMINPHGAPFEQVWAYVGRYVNEMKPKELEDMFARYRQLFERCNAPASGEQQVPGDGPNASSIPSSPCYRFIAHKAPAVQ</sequence>
<dbReference type="SUPFAM" id="SSF54928">
    <property type="entry name" value="RNA-binding domain, RBD"/>
    <property type="match status" value="1"/>
</dbReference>
<protein>
    <recommendedName>
        <fullName evidence="5">RRM domain-containing protein</fullName>
    </recommendedName>
</protein>
<dbReference type="PANTHER" id="PTHR16001:SF4">
    <property type="entry name" value="ECTO-NOX DISULFIDE-THIOL EXCHANGER 1-LIKE PROTEIN"/>
    <property type="match status" value="1"/>
</dbReference>
<dbReference type="VEuPathDB" id="VectorBase:AMEM005471"/>
<dbReference type="GO" id="GO:0007624">
    <property type="term" value="P:ultradian rhythm"/>
    <property type="evidence" value="ECO:0007669"/>
    <property type="project" value="InterPro"/>
</dbReference>
<feature type="coiled-coil region" evidence="3">
    <location>
        <begin position="542"/>
        <end position="574"/>
    </location>
</feature>
<dbReference type="GO" id="GO:0016491">
    <property type="term" value="F:oxidoreductase activity"/>
    <property type="evidence" value="ECO:0007669"/>
    <property type="project" value="InterPro"/>
</dbReference>
<dbReference type="GO" id="GO:0003723">
    <property type="term" value="F:RNA binding"/>
    <property type="evidence" value="ECO:0007669"/>
    <property type="project" value="UniProtKB-UniRule"/>
</dbReference>
<dbReference type="InterPro" id="IPR012677">
    <property type="entry name" value="Nucleotide-bd_a/b_plait_sf"/>
</dbReference>
<dbReference type="InterPro" id="IPR035979">
    <property type="entry name" value="RBD_domain_sf"/>
</dbReference>
<dbReference type="GO" id="GO:0009897">
    <property type="term" value="C:external side of plasma membrane"/>
    <property type="evidence" value="ECO:0007669"/>
    <property type="project" value="InterPro"/>
</dbReference>
<evidence type="ECO:0000256" key="4">
    <source>
        <dbReference type="SAM" id="MobiDB-lite"/>
    </source>
</evidence>
<feature type="compositionally biased region" description="Low complexity" evidence="4">
    <location>
        <begin position="240"/>
        <end position="250"/>
    </location>
</feature>
<evidence type="ECO:0000313" key="7">
    <source>
        <dbReference type="Proteomes" id="UP000075903"/>
    </source>
</evidence>
<evidence type="ECO:0000313" key="6">
    <source>
        <dbReference type="EnsemblMetazoa" id="AMEM005471-PA"/>
    </source>
</evidence>
<dbReference type="PANTHER" id="PTHR16001">
    <property type="entry name" value="ECTO-NOX DISULFIDE-THIOL EXCHANGER"/>
    <property type="match status" value="1"/>
</dbReference>
<dbReference type="PROSITE" id="PS50102">
    <property type="entry name" value="RRM"/>
    <property type="match status" value="1"/>
</dbReference>
<evidence type="ECO:0000256" key="1">
    <source>
        <dbReference type="ARBA" id="ARBA00022884"/>
    </source>
</evidence>
<feature type="compositionally biased region" description="Low complexity" evidence="4">
    <location>
        <begin position="598"/>
        <end position="607"/>
    </location>
</feature>
<dbReference type="InterPro" id="IPR038876">
    <property type="entry name" value="ENOX"/>
</dbReference>
<dbReference type="AlphaFoldDB" id="A0A182UXR6"/>
<feature type="domain" description="RRM" evidence="5">
    <location>
        <begin position="290"/>
        <end position="357"/>
    </location>
</feature>
<reference evidence="6" key="1">
    <citation type="submission" date="2020-05" db="UniProtKB">
        <authorList>
            <consortium name="EnsemblMetazoa"/>
        </authorList>
    </citation>
    <scope>IDENTIFICATION</scope>
    <source>
        <strain evidence="6">MAF</strain>
    </source>
</reference>
<keyword evidence="7" id="KW-1185">Reference proteome</keyword>
<dbReference type="EnsemblMetazoa" id="AMEM005471-RA">
    <property type="protein sequence ID" value="AMEM005471-PA"/>
    <property type="gene ID" value="AMEM005471"/>
</dbReference>
<name>A0A182UXR6_ANOME</name>
<dbReference type="Proteomes" id="UP000075903">
    <property type="component" value="Unassembled WGS sequence"/>
</dbReference>
<keyword evidence="3" id="KW-0175">Coiled coil</keyword>
<keyword evidence="1 2" id="KW-0694">RNA-binding</keyword>
<evidence type="ECO:0000256" key="3">
    <source>
        <dbReference type="SAM" id="Coils"/>
    </source>
</evidence>
<feature type="region of interest" description="Disordered" evidence="4">
    <location>
        <begin position="227"/>
        <end position="254"/>
    </location>
</feature>
<organism evidence="6 7">
    <name type="scientific">Anopheles merus</name>
    <name type="common">Mosquito</name>
    <dbReference type="NCBI Taxonomy" id="30066"/>
    <lineage>
        <taxon>Eukaryota</taxon>
        <taxon>Metazoa</taxon>
        <taxon>Ecdysozoa</taxon>
        <taxon>Arthropoda</taxon>
        <taxon>Hexapoda</taxon>
        <taxon>Insecta</taxon>
        <taxon>Pterygota</taxon>
        <taxon>Neoptera</taxon>
        <taxon>Endopterygota</taxon>
        <taxon>Diptera</taxon>
        <taxon>Nematocera</taxon>
        <taxon>Culicoidea</taxon>
        <taxon>Culicidae</taxon>
        <taxon>Anophelinae</taxon>
        <taxon>Anopheles</taxon>
    </lineage>
</organism>
<dbReference type="InterPro" id="IPR000504">
    <property type="entry name" value="RRM_dom"/>
</dbReference>
<dbReference type="SMART" id="SM00360">
    <property type="entry name" value="RRM"/>
    <property type="match status" value="1"/>
</dbReference>
<proteinExistence type="predicted"/>
<feature type="region of interest" description="Disordered" evidence="4">
    <location>
        <begin position="598"/>
        <end position="627"/>
    </location>
</feature>
<dbReference type="VEuPathDB" id="VectorBase:AMEM21_011405"/>
<evidence type="ECO:0000256" key="2">
    <source>
        <dbReference type="PROSITE-ProRule" id="PRU00176"/>
    </source>
</evidence>
<dbReference type="VEuPathDB" id="VectorBase:AMEM21_002966"/>